<feature type="binding site" evidence="11">
    <location>
        <position position="268"/>
    </location>
    <ligand>
        <name>NAD(+)</name>
        <dbReference type="ChEBI" id="CHEBI:57540"/>
    </ligand>
</feature>
<dbReference type="GO" id="GO:0019878">
    <property type="term" value="P:lysine biosynthetic process via aminoadipic acid"/>
    <property type="evidence" value="ECO:0007669"/>
    <property type="project" value="UniProtKB-UniPathway"/>
</dbReference>
<keyword evidence="6" id="KW-0560">Oxidoreductase</keyword>
<dbReference type="Gene3D" id="3.40.50.720">
    <property type="entry name" value="NAD(P)-binding Rossmann-like Domain"/>
    <property type="match status" value="2"/>
</dbReference>
<reference evidence="15" key="1">
    <citation type="submission" date="2017-04" db="EMBL/GenBank/DDBJ databases">
        <authorList>
            <person name="Varghese N."/>
            <person name="Submissions S."/>
        </authorList>
    </citation>
    <scope>NUCLEOTIDE SEQUENCE [LARGE SCALE GENOMIC DNA]</scope>
    <source>
        <strain evidence="15">DSM 16537</strain>
    </source>
</reference>
<evidence type="ECO:0000256" key="11">
    <source>
        <dbReference type="PIRSR" id="PIRSR018250-3"/>
    </source>
</evidence>
<keyword evidence="15" id="KW-1185">Reference proteome</keyword>
<dbReference type="PANTHER" id="PTHR11133">
    <property type="entry name" value="SACCHAROPINE DEHYDROGENASE"/>
    <property type="match status" value="1"/>
</dbReference>
<dbReference type="InterPro" id="IPR051168">
    <property type="entry name" value="AASS"/>
</dbReference>
<feature type="binding site" evidence="11">
    <location>
        <position position="227"/>
    </location>
    <ligand>
        <name>NAD(+)</name>
        <dbReference type="ChEBI" id="CHEBI:57540"/>
    </ligand>
</feature>
<feature type="active site" description="Proton acceptor" evidence="10">
    <location>
        <position position="73"/>
    </location>
</feature>
<dbReference type="Proteomes" id="UP000192333">
    <property type="component" value="Chromosome I"/>
</dbReference>
<organism evidence="14 15">
    <name type="scientific">Aquiflexum balticum DSM 16537</name>
    <dbReference type="NCBI Taxonomy" id="758820"/>
    <lineage>
        <taxon>Bacteria</taxon>
        <taxon>Pseudomonadati</taxon>
        <taxon>Bacteroidota</taxon>
        <taxon>Cytophagia</taxon>
        <taxon>Cytophagales</taxon>
        <taxon>Cyclobacteriaceae</taxon>
        <taxon>Aquiflexum</taxon>
    </lineage>
</organism>
<feature type="binding site" evidence="11">
    <location>
        <begin position="187"/>
        <end position="188"/>
    </location>
    <ligand>
        <name>NAD(+)</name>
        <dbReference type="ChEBI" id="CHEBI:57540"/>
    </ligand>
</feature>
<dbReference type="PIRSF" id="PIRSF018250">
    <property type="entry name" value="Saccharopine_DH_Lys"/>
    <property type="match status" value="1"/>
</dbReference>
<evidence type="ECO:0000256" key="3">
    <source>
        <dbReference type="ARBA" id="ARBA00012847"/>
    </source>
</evidence>
<feature type="domain" description="Alanine dehydrogenase/pyridine nucleotide transhydrogenase N-terminal" evidence="13">
    <location>
        <begin position="4"/>
        <end position="137"/>
    </location>
</feature>
<protein>
    <recommendedName>
        <fullName evidence="4">Saccharopine dehydrogenase [NAD(+), L-lysine-forming]</fullName>
        <ecNumber evidence="3">1.5.1.7</ecNumber>
    </recommendedName>
    <alternativeName>
        <fullName evidence="8">Lysine--2-oxoglutarate reductase</fullName>
    </alternativeName>
</protein>
<dbReference type="AlphaFoldDB" id="A0A1W2H107"/>
<evidence type="ECO:0000256" key="9">
    <source>
        <dbReference type="ARBA" id="ARBA00047860"/>
    </source>
</evidence>
<evidence type="ECO:0000256" key="10">
    <source>
        <dbReference type="PIRSR" id="PIRSR018250-1"/>
    </source>
</evidence>
<dbReference type="PANTHER" id="PTHR11133:SF22">
    <property type="entry name" value="ALPHA-AMINOADIPIC SEMIALDEHYDE SYNTHASE, MITOCHONDRIAL"/>
    <property type="match status" value="1"/>
</dbReference>
<proteinExistence type="predicted"/>
<name>A0A1W2H107_9BACT</name>
<feature type="active site" description="Proton donor" evidence="10">
    <location>
        <position position="91"/>
    </location>
</feature>
<dbReference type="STRING" id="758820.SAMN00777080_1198"/>
<comment type="pathway">
    <text evidence="1">Amino-acid biosynthesis; L-lysine biosynthesis via AAA pathway; L-lysine from L-alpha-aminoadipate (fungal route): step 3/3.</text>
</comment>
<dbReference type="InterPro" id="IPR007698">
    <property type="entry name" value="AlaDH/PNT_NAD(H)-bd"/>
</dbReference>
<keyword evidence="11" id="KW-0520">NAD</keyword>
<dbReference type="RefSeq" id="WP_084119418.1">
    <property type="nucleotide sequence ID" value="NZ_LT838813.1"/>
</dbReference>
<dbReference type="InterPro" id="IPR007886">
    <property type="entry name" value="AlaDH/PNT_N"/>
</dbReference>
<feature type="binding site" evidence="11">
    <location>
        <begin position="341"/>
        <end position="344"/>
    </location>
    <ligand>
        <name>NAD(+)</name>
        <dbReference type="ChEBI" id="CHEBI:57540"/>
    </ligand>
</feature>
<evidence type="ECO:0000256" key="7">
    <source>
        <dbReference type="ARBA" id="ARBA00023157"/>
    </source>
</evidence>
<evidence type="ECO:0000313" key="15">
    <source>
        <dbReference type="Proteomes" id="UP000192333"/>
    </source>
</evidence>
<comment type="subunit">
    <text evidence="2">Monomer.</text>
</comment>
<dbReference type="GO" id="GO:0004754">
    <property type="term" value="F:saccharopine dehydrogenase (NAD+, L-lysine-forming) activity"/>
    <property type="evidence" value="ECO:0007669"/>
    <property type="project" value="UniProtKB-EC"/>
</dbReference>
<dbReference type="UniPathway" id="UPA00033">
    <property type="reaction ID" value="UER00034"/>
</dbReference>
<dbReference type="Pfam" id="PF05222">
    <property type="entry name" value="AlaDh_PNT_N"/>
    <property type="match status" value="1"/>
</dbReference>
<accession>A0A1W2H107</accession>
<evidence type="ECO:0000256" key="1">
    <source>
        <dbReference type="ARBA" id="ARBA00004884"/>
    </source>
</evidence>
<dbReference type="InterPro" id="IPR027281">
    <property type="entry name" value="Lys1"/>
</dbReference>
<keyword evidence="7" id="KW-1015">Disulfide bond</keyword>
<evidence type="ECO:0000256" key="5">
    <source>
        <dbReference type="ARBA" id="ARBA00022605"/>
    </source>
</evidence>
<sequence length="410" mass="46431">MKIGLIKECKIPADKRVAFTPRQLSELTIQYGGKLSFYVESSPIRCFSDEEYTAEGIEVLDDVSFCDLLMGIKEVPVYKLVPGKKYLFFSHTIKEQANNRDLLRAVLDKGITLLDYEVLKDHKGNRTVAFGRWAGIVGAYNGLWTYGKKSGLFDLKRAYLCFDRSEIHQELLKVQLPPIKIIVTGTGRVAHGVMEILDQVGIRKVGTKEFLQQYFDEAVYSVLSCEDYNRRKTDGGYDQKEFYSSPGLYESHFLKYAEVSDILIAAAYWDHRAPKLFNPLDIKSEDFSISVIADITCDINGSIPTTTRPSTILDPVYDIDRESFSELPAFGKQSSISLMAIDNLPTELPRDASEEFGTQLMQHLVPELLKEESAILDQATITKNGDLTIEFIYLKDYVAGKEPSEDYEEH</sequence>
<dbReference type="EMBL" id="LT838813">
    <property type="protein sequence ID" value="SMD42637.1"/>
    <property type="molecule type" value="Genomic_DNA"/>
</dbReference>
<dbReference type="SMART" id="SM01003">
    <property type="entry name" value="AlaDh_PNT_N"/>
    <property type="match status" value="1"/>
</dbReference>
<dbReference type="EC" id="1.5.1.7" evidence="3"/>
<dbReference type="OrthoDB" id="1141481at2"/>
<evidence type="ECO:0000313" key="14">
    <source>
        <dbReference type="EMBL" id="SMD42637.1"/>
    </source>
</evidence>
<dbReference type="SUPFAM" id="SSF52283">
    <property type="entry name" value="Formate/glycerate dehydrogenase catalytic domain-like"/>
    <property type="match status" value="1"/>
</dbReference>
<dbReference type="CDD" id="cd05199">
    <property type="entry name" value="SDH_like"/>
    <property type="match status" value="1"/>
</dbReference>
<evidence type="ECO:0000256" key="4">
    <source>
        <dbReference type="ARBA" id="ARBA00021221"/>
    </source>
</evidence>
<evidence type="ECO:0000259" key="12">
    <source>
        <dbReference type="SMART" id="SM01002"/>
    </source>
</evidence>
<evidence type="ECO:0000256" key="2">
    <source>
        <dbReference type="ARBA" id="ARBA00011245"/>
    </source>
</evidence>
<gene>
    <name evidence="14" type="ORF">SAMN00777080_1198</name>
</gene>
<evidence type="ECO:0000256" key="6">
    <source>
        <dbReference type="ARBA" id="ARBA00023002"/>
    </source>
</evidence>
<dbReference type="SMART" id="SM01002">
    <property type="entry name" value="AlaDh_PNT_C"/>
    <property type="match status" value="1"/>
</dbReference>
<evidence type="ECO:0000256" key="8">
    <source>
        <dbReference type="ARBA" id="ARBA00033228"/>
    </source>
</evidence>
<feature type="domain" description="Alanine dehydrogenase/pyridine nucleotide transhydrogenase NAD(H)-binding" evidence="12">
    <location>
        <begin position="165"/>
        <end position="323"/>
    </location>
</feature>
<comment type="catalytic activity">
    <reaction evidence="9">
        <text>L-saccharopine + NAD(+) + H2O = L-lysine + 2-oxoglutarate + NADH + H(+)</text>
        <dbReference type="Rhea" id="RHEA:12440"/>
        <dbReference type="ChEBI" id="CHEBI:15377"/>
        <dbReference type="ChEBI" id="CHEBI:15378"/>
        <dbReference type="ChEBI" id="CHEBI:16810"/>
        <dbReference type="ChEBI" id="CHEBI:32551"/>
        <dbReference type="ChEBI" id="CHEBI:57540"/>
        <dbReference type="ChEBI" id="CHEBI:57945"/>
        <dbReference type="ChEBI" id="CHEBI:57951"/>
        <dbReference type="EC" id="1.5.1.7"/>
    </reaction>
</comment>
<keyword evidence="5" id="KW-0028">Amino-acid biosynthesis</keyword>
<evidence type="ECO:0000259" key="13">
    <source>
        <dbReference type="SMART" id="SM01003"/>
    </source>
</evidence>